<dbReference type="PANTHER" id="PTHR43309:SF5">
    <property type="entry name" value="5-OXOPROLINASE SUBUNIT C"/>
    <property type="match status" value="1"/>
</dbReference>
<reference evidence="5" key="2">
    <citation type="submission" date="2020-09" db="EMBL/GenBank/DDBJ databases">
        <authorList>
            <person name="Sun Q."/>
            <person name="Zhou Y."/>
        </authorList>
    </citation>
    <scope>NUCLEOTIDE SEQUENCE</scope>
    <source>
        <strain evidence="5">CGMCC 1.12408</strain>
    </source>
</reference>
<keyword evidence="2" id="KW-0378">Hydrolase</keyword>
<dbReference type="NCBIfam" id="TIGR00724">
    <property type="entry name" value="urea_amlyse_rel"/>
    <property type="match status" value="1"/>
</dbReference>
<dbReference type="InterPro" id="IPR052708">
    <property type="entry name" value="PxpC"/>
</dbReference>
<sequence>MFKVIKPGLLTTIQDLGRKGYQKYGVAVSGVADSYAHRIANVLVQNPEDAATLEITLLGPELKALKSTTIAITGANLNPHINNKPVPMWSTITVKKGDRIHFKGYSSGCRAYLAVSGGFEGDNVLGSKSTDLISQIGGKEGRSLERGDYIYTGNDGTLLKIPTRRRLIPTLIPTYSSNVTVRVILGPQEDAFTEKGIHTFLNSEYTVSLDSDRMASRLHGPKIEHVKSADIPSEGMFIGAIQVPKNGLPILLQVGRQSIGGYTKIAGVISVDLPKIAQLKPKDKITFKQVTLEEAQELLVKQEKLFTMWKATI</sequence>
<dbReference type="AlphaFoldDB" id="A0A916RRF6"/>
<dbReference type="GO" id="GO:0005524">
    <property type="term" value="F:ATP binding"/>
    <property type="evidence" value="ECO:0007669"/>
    <property type="project" value="UniProtKB-KW"/>
</dbReference>
<dbReference type="GO" id="GO:0016787">
    <property type="term" value="F:hydrolase activity"/>
    <property type="evidence" value="ECO:0007669"/>
    <property type="project" value="UniProtKB-KW"/>
</dbReference>
<dbReference type="SUPFAM" id="SSF50891">
    <property type="entry name" value="Cyclophilin-like"/>
    <property type="match status" value="1"/>
</dbReference>
<protein>
    <submittedName>
        <fullName evidence="5">Urea carboxylase</fullName>
    </submittedName>
</protein>
<dbReference type="Gene3D" id="2.40.100.10">
    <property type="entry name" value="Cyclophilin-like"/>
    <property type="match status" value="1"/>
</dbReference>
<dbReference type="Pfam" id="PF02626">
    <property type="entry name" value="CT_A_B"/>
    <property type="match status" value="1"/>
</dbReference>
<reference evidence="5" key="1">
    <citation type="journal article" date="2014" name="Int. J. Syst. Evol. Microbiol.">
        <title>Complete genome sequence of Corynebacterium casei LMG S-19264T (=DSM 44701T), isolated from a smear-ripened cheese.</title>
        <authorList>
            <consortium name="US DOE Joint Genome Institute (JGI-PGF)"/>
            <person name="Walter F."/>
            <person name="Albersmeier A."/>
            <person name="Kalinowski J."/>
            <person name="Ruckert C."/>
        </authorList>
    </citation>
    <scope>NUCLEOTIDE SEQUENCE</scope>
    <source>
        <strain evidence="5">CGMCC 1.12408</strain>
    </source>
</reference>
<evidence type="ECO:0000256" key="3">
    <source>
        <dbReference type="ARBA" id="ARBA00022840"/>
    </source>
</evidence>
<keyword evidence="6" id="KW-1185">Reference proteome</keyword>
<feature type="domain" description="Carboxyltransferase" evidence="4">
    <location>
        <begin position="23"/>
        <end position="305"/>
    </location>
</feature>
<dbReference type="InterPro" id="IPR003778">
    <property type="entry name" value="CT_A_B"/>
</dbReference>
<dbReference type="Proteomes" id="UP000613512">
    <property type="component" value="Unassembled WGS sequence"/>
</dbReference>
<proteinExistence type="predicted"/>
<gene>
    <name evidence="5" type="ORF">GCM10008025_06600</name>
</gene>
<dbReference type="RefSeq" id="WP_188383275.1">
    <property type="nucleotide sequence ID" value="NZ_BMEY01000003.1"/>
</dbReference>
<dbReference type="EMBL" id="BMEY01000003">
    <property type="protein sequence ID" value="GGA65468.1"/>
    <property type="molecule type" value="Genomic_DNA"/>
</dbReference>
<comment type="caution">
    <text evidence="5">The sequence shown here is derived from an EMBL/GenBank/DDBJ whole genome shotgun (WGS) entry which is preliminary data.</text>
</comment>
<keyword evidence="1" id="KW-0547">Nucleotide-binding</keyword>
<keyword evidence="3" id="KW-0067">ATP-binding</keyword>
<name>A0A916RRF6_9BACI</name>
<evidence type="ECO:0000256" key="2">
    <source>
        <dbReference type="ARBA" id="ARBA00022801"/>
    </source>
</evidence>
<dbReference type="InterPro" id="IPR029000">
    <property type="entry name" value="Cyclophilin-like_dom_sf"/>
</dbReference>
<dbReference type="SMART" id="SM00797">
    <property type="entry name" value="AHS2"/>
    <property type="match status" value="1"/>
</dbReference>
<evidence type="ECO:0000259" key="4">
    <source>
        <dbReference type="SMART" id="SM00797"/>
    </source>
</evidence>
<dbReference type="PANTHER" id="PTHR43309">
    <property type="entry name" value="5-OXOPROLINASE SUBUNIT C"/>
    <property type="match status" value="1"/>
</dbReference>
<organism evidence="5 6">
    <name type="scientific">Ornithinibacillus halotolerans</name>
    <dbReference type="NCBI Taxonomy" id="1274357"/>
    <lineage>
        <taxon>Bacteria</taxon>
        <taxon>Bacillati</taxon>
        <taxon>Bacillota</taxon>
        <taxon>Bacilli</taxon>
        <taxon>Bacillales</taxon>
        <taxon>Bacillaceae</taxon>
        <taxon>Ornithinibacillus</taxon>
    </lineage>
</organism>
<evidence type="ECO:0000313" key="6">
    <source>
        <dbReference type="Proteomes" id="UP000613512"/>
    </source>
</evidence>
<evidence type="ECO:0000256" key="1">
    <source>
        <dbReference type="ARBA" id="ARBA00022741"/>
    </source>
</evidence>
<accession>A0A916RRF6</accession>
<evidence type="ECO:0000313" key="5">
    <source>
        <dbReference type="EMBL" id="GGA65468.1"/>
    </source>
</evidence>